<dbReference type="Gene3D" id="3.90.180.10">
    <property type="entry name" value="Medium-chain alcohol dehydrogenases, catalytic domain"/>
    <property type="match status" value="1"/>
</dbReference>
<evidence type="ECO:0000256" key="1">
    <source>
        <dbReference type="ARBA" id="ARBA00022857"/>
    </source>
</evidence>
<dbReference type="GO" id="GO:0016491">
    <property type="term" value="F:oxidoreductase activity"/>
    <property type="evidence" value="ECO:0007669"/>
    <property type="project" value="InterPro"/>
</dbReference>
<dbReference type="Pfam" id="PF13602">
    <property type="entry name" value="ADH_zinc_N_2"/>
    <property type="match status" value="1"/>
</dbReference>
<dbReference type="CDD" id="cd05289">
    <property type="entry name" value="MDR_like_2"/>
    <property type="match status" value="1"/>
</dbReference>
<keyword evidence="1" id="KW-0521">NADP</keyword>
<reference evidence="4 7" key="2">
    <citation type="submission" date="2021-01" db="EMBL/GenBank/DDBJ databases">
        <title>Whole genome shotgun sequence of Actinoplanes lobatus NBRC 12513.</title>
        <authorList>
            <person name="Komaki H."/>
            <person name="Tamura T."/>
        </authorList>
    </citation>
    <scope>NUCLEOTIDE SEQUENCE [LARGE SCALE GENOMIC DNA]</scope>
    <source>
        <strain evidence="4 7">NBRC 12513</strain>
    </source>
</reference>
<dbReference type="SMART" id="SM00829">
    <property type="entry name" value="PKS_ER"/>
    <property type="match status" value="1"/>
</dbReference>
<proteinExistence type="predicted"/>
<dbReference type="Proteomes" id="UP000590511">
    <property type="component" value="Unassembled WGS sequence"/>
</dbReference>
<evidence type="ECO:0000256" key="2">
    <source>
        <dbReference type="SAM" id="MobiDB-lite"/>
    </source>
</evidence>
<dbReference type="SUPFAM" id="SSF51735">
    <property type="entry name" value="NAD(P)-binding Rossmann-fold domains"/>
    <property type="match status" value="1"/>
</dbReference>
<accession>A0A7W7HK80</accession>
<evidence type="ECO:0000313" key="4">
    <source>
        <dbReference type="EMBL" id="GIE46223.1"/>
    </source>
</evidence>
<dbReference type="Proteomes" id="UP000631312">
    <property type="component" value="Unassembled WGS sequence"/>
</dbReference>
<dbReference type="PANTHER" id="PTHR44154:SF1">
    <property type="entry name" value="QUINONE OXIDOREDUCTASE"/>
    <property type="match status" value="1"/>
</dbReference>
<dbReference type="EMBL" id="JACHNC010000001">
    <property type="protein sequence ID" value="MBB4752082.1"/>
    <property type="molecule type" value="Genomic_DNA"/>
</dbReference>
<evidence type="ECO:0000259" key="3">
    <source>
        <dbReference type="SMART" id="SM00829"/>
    </source>
</evidence>
<reference evidence="5 6" key="1">
    <citation type="submission" date="2020-08" db="EMBL/GenBank/DDBJ databases">
        <title>Sequencing the genomes of 1000 actinobacteria strains.</title>
        <authorList>
            <person name="Klenk H.-P."/>
        </authorList>
    </citation>
    <scope>NUCLEOTIDE SEQUENCE [LARGE SCALE GENOMIC DNA]</scope>
    <source>
        <strain evidence="5 6">DSM 43150</strain>
    </source>
</reference>
<evidence type="ECO:0000313" key="6">
    <source>
        <dbReference type="Proteomes" id="UP000590511"/>
    </source>
</evidence>
<dbReference type="PANTHER" id="PTHR44154">
    <property type="entry name" value="QUINONE OXIDOREDUCTASE"/>
    <property type="match status" value="1"/>
</dbReference>
<dbReference type="Pfam" id="PF08240">
    <property type="entry name" value="ADH_N"/>
    <property type="match status" value="1"/>
</dbReference>
<dbReference type="Gene3D" id="3.40.50.720">
    <property type="entry name" value="NAD(P)-binding Rossmann-like Domain"/>
    <property type="match status" value="1"/>
</dbReference>
<dbReference type="InterPro" id="IPR051603">
    <property type="entry name" value="Zinc-ADH_QOR/CCCR"/>
</dbReference>
<keyword evidence="7" id="KW-1185">Reference proteome</keyword>
<dbReference type="EMBL" id="BOMP01000193">
    <property type="protein sequence ID" value="GIE46223.1"/>
    <property type="molecule type" value="Genomic_DNA"/>
</dbReference>
<protein>
    <submittedName>
        <fullName evidence="4 5">NADPH:quinone reductase</fullName>
    </submittedName>
</protein>
<dbReference type="InterPro" id="IPR013154">
    <property type="entry name" value="ADH-like_N"/>
</dbReference>
<dbReference type="AlphaFoldDB" id="A0A7W7HK80"/>
<feature type="compositionally biased region" description="Basic and acidic residues" evidence="2">
    <location>
        <begin position="1"/>
        <end position="19"/>
    </location>
</feature>
<feature type="region of interest" description="Disordered" evidence="2">
    <location>
        <begin position="1"/>
        <end position="25"/>
    </location>
</feature>
<dbReference type="RefSeq" id="WP_188124008.1">
    <property type="nucleotide sequence ID" value="NZ_BOMP01000193.1"/>
</dbReference>
<comment type="caution">
    <text evidence="5">The sequence shown here is derived from an EMBL/GenBank/DDBJ whole genome shotgun (WGS) entry which is preliminary data.</text>
</comment>
<dbReference type="InterPro" id="IPR020843">
    <property type="entry name" value="ER"/>
</dbReference>
<evidence type="ECO:0000313" key="5">
    <source>
        <dbReference type="EMBL" id="MBB4752082.1"/>
    </source>
</evidence>
<dbReference type="SUPFAM" id="SSF50129">
    <property type="entry name" value="GroES-like"/>
    <property type="match status" value="1"/>
</dbReference>
<evidence type="ECO:0000313" key="7">
    <source>
        <dbReference type="Proteomes" id="UP000631312"/>
    </source>
</evidence>
<dbReference type="InterPro" id="IPR011032">
    <property type="entry name" value="GroES-like_sf"/>
</dbReference>
<name>A0A7W7HK80_9ACTN</name>
<feature type="domain" description="Enoyl reductase (ER)" evidence="3">
    <location>
        <begin position="10"/>
        <end position="317"/>
    </location>
</feature>
<dbReference type="InterPro" id="IPR036291">
    <property type="entry name" value="NAD(P)-bd_dom_sf"/>
</dbReference>
<sequence length="328" mass="34434">MQAIRVHEQGGPDVLRLDEVTPPEPGPGDVLVRVHAAGINPPDWYARSGFSTIPPDLRPPIRLPFTPGSDLSGVVTAIGAGVTRWRPGDEVLGMVRFGQIGNGGGGRTYAEFTTSPADDLVRKPSHVDHATAAGLPMAGLTAYQFLVDRIGLKPGATILVNGAAGGVGHLAVQLAQHLGARVIAVASGRHQQFLRDLGADQVVDYTTTDVTTAARDVDHVLDCVGGPNGHRFLAVVRNGGTINPVFFGEYHRDRAADLGITVDGGQVHTDHDQLETLAGLLADGHLRVALDGVYPLADAAAAHTRAERGHLQGKLVLTTTTRVPPAID</sequence>
<organism evidence="5 6">
    <name type="scientific">Actinoplanes lobatus</name>
    <dbReference type="NCBI Taxonomy" id="113568"/>
    <lineage>
        <taxon>Bacteria</taxon>
        <taxon>Bacillati</taxon>
        <taxon>Actinomycetota</taxon>
        <taxon>Actinomycetes</taxon>
        <taxon>Micromonosporales</taxon>
        <taxon>Micromonosporaceae</taxon>
        <taxon>Actinoplanes</taxon>
    </lineage>
</organism>
<gene>
    <name evidence="4" type="ORF">Alo02nite_91210</name>
    <name evidence="5" type="ORF">BJ964_006243</name>
</gene>